<dbReference type="Proteomes" id="UP000287857">
    <property type="component" value="Unassembled WGS sequence"/>
</dbReference>
<keyword evidence="2" id="KW-1185">Reference proteome</keyword>
<dbReference type="AlphaFoldDB" id="A0A430A136"/>
<evidence type="ECO:0000313" key="1">
    <source>
        <dbReference type="EMBL" id="RSU00108.1"/>
    </source>
</evidence>
<evidence type="ECO:0000313" key="2">
    <source>
        <dbReference type="Proteomes" id="UP000287857"/>
    </source>
</evidence>
<organism evidence="1 2">
    <name type="scientific">Vagococcus vulneris</name>
    <dbReference type="NCBI Taxonomy" id="1977869"/>
    <lineage>
        <taxon>Bacteria</taxon>
        <taxon>Bacillati</taxon>
        <taxon>Bacillota</taxon>
        <taxon>Bacilli</taxon>
        <taxon>Lactobacillales</taxon>
        <taxon>Enterococcaceae</taxon>
        <taxon>Vagococcus</taxon>
    </lineage>
</organism>
<gene>
    <name evidence="1" type="ORF">CBF37_02070</name>
</gene>
<comment type="caution">
    <text evidence="1">The sequence shown here is derived from an EMBL/GenBank/DDBJ whole genome shotgun (WGS) entry which is preliminary data.</text>
</comment>
<dbReference type="EMBL" id="NGJS01000002">
    <property type="protein sequence ID" value="RSU00108.1"/>
    <property type="molecule type" value="Genomic_DNA"/>
</dbReference>
<dbReference type="RefSeq" id="WP_125983060.1">
    <property type="nucleotide sequence ID" value="NZ_NGJS01000002.1"/>
</dbReference>
<accession>A0A430A136</accession>
<name>A0A430A136_9ENTE</name>
<dbReference type="OrthoDB" id="1699217at2"/>
<protein>
    <submittedName>
        <fullName evidence="1">Uncharacterized protein</fullName>
    </submittedName>
</protein>
<proteinExistence type="predicted"/>
<reference evidence="1 2" key="1">
    <citation type="submission" date="2017-05" db="EMBL/GenBank/DDBJ databases">
        <title>Vagococcus spp. assemblies.</title>
        <authorList>
            <person name="Gulvik C.A."/>
        </authorList>
    </citation>
    <scope>NUCLEOTIDE SEQUENCE [LARGE SCALE GENOMIC DNA]</scope>
    <source>
        <strain evidence="1 2">SS1995</strain>
    </source>
</reference>
<sequence>MTSNKRKTSDAQIRAIRNYEAKNIEQKRYNSKKSAAKNFILKTATDEDLQLVKEWLQLREDHGLIQ</sequence>